<dbReference type="Pfam" id="PF01205">
    <property type="entry name" value="Impact_N"/>
    <property type="match status" value="1"/>
</dbReference>
<organism evidence="4 5">
    <name type="scientific">Caulochytrium protostelioides</name>
    <dbReference type="NCBI Taxonomy" id="1555241"/>
    <lineage>
        <taxon>Eukaryota</taxon>
        <taxon>Fungi</taxon>
        <taxon>Fungi incertae sedis</taxon>
        <taxon>Chytridiomycota</taxon>
        <taxon>Chytridiomycota incertae sedis</taxon>
        <taxon>Chytridiomycetes</taxon>
        <taxon>Caulochytriales</taxon>
        <taxon>Caulochytriaceae</taxon>
        <taxon>Caulochytrium</taxon>
    </lineage>
</organism>
<dbReference type="PANTHER" id="PTHR16301:SF25">
    <property type="entry name" value="PROTEIN IMPACT"/>
    <property type="match status" value="1"/>
</dbReference>
<reference evidence="5" key="1">
    <citation type="journal article" date="2018" name="Nat. Microbiol.">
        <title>Leveraging single-cell genomics to expand the fungal tree of life.</title>
        <authorList>
            <person name="Ahrendt S.R."/>
            <person name="Quandt C.A."/>
            <person name="Ciobanu D."/>
            <person name="Clum A."/>
            <person name="Salamov A."/>
            <person name="Andreopoulos B."/>
            <person name="Cheng J.F."/>
            <person name="Woyke T."/>
            <person name="Pelin A."/>
            <person name="Henrissat B."/>
            <person name="Reynolds N.K."/>
            <person name="Benny G.L."/>
            <person name="Smith M.E."/>
            <person name="James T.Y."/>
            <person name="Grigoriev I.V."/>
        </authorList>
    </citation>
    <scope>NUCLEOTIDE SEQUENCE [LARGE SCALE GENOMIC DNA]</scope>
    <source>
        <strain evidence="5">ATCC 52028</strain>
    </source>
</reference>
<dbReference type="OrthoDB" id="69641at2759"/>
<protein>
    <recommendedName>
        <fullName evidence="3">Impact N-terminal domain-containing protein</fullName>
    </recommendedName>
</protein>
<dbReference type="SUPFAM" id="SSF54211">
    <property type="entry name" value="Ribosomal protein S5 domain 2-like"/>
    <property type="match status" value="1"/>
</dbReference>
<dbReference type="GO" id="GO:0140469">
    <property type="term" value="P:GCN2-mediated signaling"/>
    <property type="evidence" value="ECO:0007669"/>
    <property type="project" value="TreeGrafter"/>
</dbReference>
<evidence type="ECO:0000256" key="1">
    <source>
        <dbReference type="ARBA" id="ARBA00007665"/>
    </source>
</evidence>
<proteinExistence type="inferred from homology"/>
<dbReference type="AlphaFoldDB" id="A0A4V1IUT4"/>
<dbReference type="GO" id="GO:0006446">
    <property type="term" value="P:regulation of translational initiation"/>
    <property type="evidence" value="ECO:0007669"/>
    <property type="project" value="TreeGrafter"/>
</dbReference>
<feature type="domain" description="Impact N-terminal" evidence="3">
    <location>
        <begin position="66"/>
        <end position="178"/>
    </location>
</feature>
<evidence type="ECO:0000313" key="4">
    <source>
        <dbReference type="EMBL" id="RKP01669.1"/>
    </source>
</evidence>
<evidence type="ECO:0000256" key="2">
    <source>
        <dbReference type="SAM" id="MobiDB-lite"/>
    </source>
</evidence>
<comment type="similarity">
    <text evidence="1">Belongs to the IMPACT family.</text>
</comment>
<dbReference type="GO" id="GO:0005737">
    <property type="term" value="C:cytoplasm"/>
    <property type="evidence" value="ECO:0007669"/>
    <property type="project" value="TreeGrafter"/>
</dbReference>
<name>A0A4V1IUT4_9FUNG</name>
<evidence type="ECO:0000313" key="5">
    <source>
        <dbReference type="Proteomes" id="UP000274922"/>
    </source>
</evidence>
<dbReference type="EMBL" id="ML014164">
    <property type="protein sequence ID" value="RKP01669.1"/>
    <property type="molecule type" value="Genomic_DNA"/>
</dbReference>
<dbReference type="Proteomes" id="UP000274922">
    <property type="component" value="Unassembled WGS sequence"/>
</dbReference>
<dbReference type="InterPro" id="IPR023582">
    <property type="entry name" value="Impact"/>
</dbReference>
<feature type="compositionally biased region" description="Pro residues" evidence="2">
    <location>
        <begin position="31"/>
        <end position="47"/>
    </location>
</feature>
<sequence>MLPTDELPSKRPRLVSPTGPGTGANRAASPSPAPTPTRPLAPIFAPPVLPPPLPSTAAVSDLIKDRGSTFLAVAWACTAHPDRRAVRGHYPDAAHYVLAWRYLAPRAGRRAGDPQQAVFDAIEGAEDDGEQWAGRRVLRLMQQYHVMDVAVCMVRYYGGRLLGPVRFTHMEQVTLQALRKGGFVAQLSAPAPAPAPVTAAMGGSLPHASSPSTATAPVVAATAPAASGSASRSAAPPSAEHLRRLEALDHVVNMLRGIVAKRTKQLEVATASDAPRCERLLRAREMSVRTLKATIATLDARLAQAPSRSSPP</sequence>
<dbReference type="InterPro" id="IPR001498">
    <property type="entry name" value="Impact_N"/>
</dbReference>
<evidence type="ECO:0000259" key="3">
    <source>
        <dbReference type="Pfam" id="PF01205"/>
    </source>
</evidence>
<dbReference type="Gene3D" id="3.30.230.30">
    <property type="entry name" value="Impact, N-terminal domain"/>
    <property type="match status" value="1"/>
</dbReference>
<feature type="region of interest" description="Disordered" evidence="2">
    <location>
        <begin position="1"/>
        <end position="47"/>
    </location>
</feature>
<dbReference type="PANTHER" id="PTHR16301">
    <property type="entry name" value="IMPACT-RELATED"/>
    <property type="match status" value="1"/>
</dbReference>
<dbReference type="InterPro" id="IPR036956">
    <property type="entry name" value="Impact_N_sf"/>
</dbReference>
<dbReference type="STRING" id="1555241.A0A4V1IUT4"/>
<accession>A0A4V1IUT4</accession>
<gene>
    <name evidence="4" type="ORF">CXG81DRAFT_25636</name>
</gene>
<dbReference type="InterPro" id="IPR020568">
    <property type="entry name" value="Ribosomal_Su5_D2-typ_SF"/>
</dbReference>
<keyword evidence="5" id="KW-1185">Reference proteome</keyword>